<dbReference type="Proteomes" id="UP000019151">
    <property type="component" value="Chromosome"/>
</dbReference>
<dbReference type="AlphaFoldDB" id="W0RBV2"/>
<protein>
    <submittedName>
        <fullName evidence="1">Uncharacterized protein</fullName>
    </submittedName>
</protein>
<proteinExistence type="predicted"/>
<reference evidence="1 2" key="1">
    <citation type="journal article" date="2014" name="Genome Announc.">
        <title>Genome Sequence and Methylome of Soil Bacterium Gemmatirosa kalamazoonensis KBS708T, a Member of the Rarely Cultivated Gemmatimonadetes Phylum.</title>
        <authorList>
            <person name="Debruyn J.M."/>
            <person name="Radosevich M."/>
            <person name="Wommack K.E."/>
            <person name="Polson S.W."/>
            <person name="Hauser L.J."/>
            <person name="Fawaz M.N."/>
            <person name="Korlach J."/>
            <person name="Tsai Y.C."/>
        </authorList>
    </citation>
    <scope>NUCLEOTIDE SEQUENCE [LARGE SCALE GENOMIC DNA]</scope>
    <source>
        <strain evidence="1 2">KBS708</strain>
    </source>
</reference>
<dbReference type="STRING" id="861299.J421_0719"/>
<evidence type="ECO:0000313" key="1">
    <source>
        <dbReference type="EMBL" id="AHG88256.1"/>
    </source>
</evidence>
<dbReference type="OrthoDB" id="5483179at2"/>
<evidence type="ECO:0000313" key="2">
    <source>
        <dbReference type="Proteomes" id="UP000019151"/>
    </source>
</evidence>
<organism evidence="1 2">
    <name type="scientific">Gemmatirosa kalamazoonensis</name>
    <dbReference type="NCBI Taxonomy" id="861299"/>
    <lineage>
        <taxon>Bacteria</taxon>
        <taxon>Pseudomonadati</taxon>
        <taxon>Gemmatimonadota</taxon>
        <taxon>Gemmatimonadia</taxon>
        <taxon>Gemmatimonadales</taxon>
        <taxon>Gemmatimonadaceae</taxon>
        <taxon>Gemmatirosa</taxon>
    </lineage>
</organism>
<keyword evidence="2" id="KW-1185">Reference proteome</keyword>
<accession>W0RBV2</accession>
<sequence>MPGVPFSTSLIRRLATSAAATSLVLVAACHNGPSRSSRVVPVAGFCGARPSVAVYRGQAPRRPATRTGALVVRVLPADEKLTPPEGPVRVGRSSGAATALAMAHQEARTGQLPAGRYVVEATGTGYQPRRFTVAVRPGVTDTLRIRLAAMCVRRASR</sequence>
<name>W0RBV2_9BACT</name>
<dbReference type="HOGENOM" id="CLU_1675390_0_0_0"/>
<dbReference type="EMBL" id="CP007128">
    <property type="protein sequence ID" value="AHG88256.1"/>
    <property type="molecule type" value="Genomic_DNA"/>
</dbReference>
<gene>
    <name evidence="1" type="ORF">J421_0719</name>
</gene>
<dbReference type="InParanoid" id="W0RBV2"/>
<dbReference type="RefSeq" id="WP_025409801.1">
    <property type="nucleotide sequence ID" value="NZ_CP007128.1"/>
</dbReference>
<dbReference type="KEGG" id="gba:J421_0719"/>